<dbReference type="InterPro" id="IPR050473">
    <property type="entry name" value="A2M/Complement_sys"/>
</dbReference>
<feature type="domain" description="Alpha-macroglobulin receptor-binding" evidence="11">
    <location>
        <begin position="1446"/>
        <end position="1534"/>
    </location>
</feature>
<dbReference type="SMART" id="SM01419">
    <property type="entry name" value="Thiol-ester_cl"/>
    <property type="match status" value="1"/>
</dbReference>
<dbReference type="Gene3D" id="2.60.40.1930">
    <property type="match status" value="3"/>
</dbReference>
<keyword evidence="4" id="KW-0722">Serine protease inhibitor</keyword>
<dbReference type="SMART" id="SM01361">
    <property type="entry name" value="A2M_recep"/>
    <property type="match status" value="1"/>
</dbReference>
<feature type="domain" description="Alpha-2-macroglobulin bait region" evidence="9">
    <location>
        <begin position="525"/>
        <end position="670"/>
    </location>
</feature>
<dbReference type="InterPro" id="IPR041555">
    <property type="entry name" value="MG3"/>
</dbReference>
<evidence type="ECO:0000259" key="10">
    <source>
        <dbReference type="SMART" id="SM01360"/>
    </source>
</evidence>
<protein>
    <submittedName>
        <fullName evidence="12">Uncharacterized protein</fullName>
    </submittedName>
</protein>
<comment type="similarity">
    <text evidence="1">Belongs to the protease inhibitor I39 (alpha-2-macroglobulin) family.</text>
</comment>
<evidence type="ECO:0000256" key="5">
    <source>
        <dbReference type="ARBA" id="ARBA00022966"/>
    </source>
</evidence>
<dbReference type="SUPFAM" id="SSF49410">
    <property type="entry name" value="Alpha-macroglobulin receptor domain"/>
    <property type="match status" value="1"/>
</dbReference>
<keyword evidence="5" id="KW-0882">Thioester bond</keyword>
<feature type="domain" description="Alpha-2-macroglobulin" evidence="10">
    <location>
        <begin position="779"/>
        <end position="875"/>
    </location>
</feature>
<evidence type="ECO:0000259" key="11">
    <source>
        <dbReference type="SMART" id="SM01361"/>
    </source>
</evidence>
<dbReference type="Pfam" id="PF01835">
    <property type="entry name" value="MG2"/>
    <property type="match status" value="1"/>
</dbReference>
<dbReference type="Pfam" id="PF07677">
    <property type="entry name" value="A2M_recep"/>
    <property type="match status" value="1"/>
</dbReference>
<dbReference type="PROSITE" id="PS00477">
    <property type="entry name" value="ALPHA_2_MACROGLOBULIN"/>
    <property type="match status" value="1"/>
</dbReference>
<organism evidence="12">
    <name type="scientific">Micromonas pusilla</name>
    <name type="common">Picoplanktonic green alga</name>
    <name type="synonym">Chromulina pusilla</name>
    <dbReference type="NCBI Taxonomy" id="38833"/>
    <lineage>
        <taxon>Eukaryota</taxon>
        <taxon>Viridiplantae</taxon>
        <taxon>Chlorophyta</taxon>
        <taxon>Mamiellophyceae</taxon>
        <taxon>Mamiellales</taxon>
        <taxon>Mamiellaceae</taxon>
        <taxon>Micromonas</taxon>
    </lineage>
</organism>
<feature type="signal peptide" evidence="8">
    <location>
        <begin position="1"/>
        <end position="25"/>
    </location>
</feature>
<accession>A0A7S0IEK1</accession>
<dbReference type="Gene3D" id="6.20.50.160">
    <property type="match status" value="1"/>
</dbReference>
<evidence type="ECO:0000256" key="7">
    <source>
        <dbReference type="SAM" id="MobiDB-lite"/>
    </source>
</evidence>
<dbReference type="InterPro" id="IPR002890">
    <property type="entry name" value="MG2"/>
</dbReference>
<dbReference type="InterPro" id="IPR036595">
    <property type="entry name" value="A-macroglobulin_rcpt-bd_sf"/>
</dbReference>
<dbReference type="InterPro" id="IPR011625">
    <property type="entry name" value="A2M_N_BRD"/>
</dbReference>
<keyword evidence="6" id="KW-1015">Disulfide bond</keyword>
<keyword evidence="2" id="KW-0646">Protease inhibitor</keyword>
<dbReference type="PANTHER" id="PTHR11412">
    <property type="entry name" value="MACROGLOBULIN / COMPLEMENT"/>
    <property type="match status" value="1"/>
</dbReference>
<dbReference type="Gene3D" id="2.20.130.20">
    <property type="match status" value="1"/>
</dbReference>
<dbReference type="Gene3D" id="2.60.40.10">
    <property type="entry name" value="Immunoglobulins"/>
    <property type="match status" value="2"/>
</dbReference>
<dbReference type="SUPFAM" id="SSF81296">
    <property type="entry name" value="E set domains"/>
    <property type="match status" value="1"/>
</dbReference>
<proteinExistence type="inferred from homology"/>
<evidence type="ECO:0000256" key="3">
    <source>
        <dbReference type="ARBA" id="ARBA00022729"/>
    </source>
</evidence>
<dbReference type="InterPro" id="IPR011626">
    <property type="entry name" value="Alpha-macroglobulin_TED"/>
</dbReference>
<dbReference type="InterPro" id="IPR014756">
    <property type="entry name" value="Ig_E-set"/>
</dbReference>
<feature type="chain" id="PRO_5030889896" evidence="8">
    <location>
        <begin position="26"/>
        <end position="1591"/>
    </location>
</feature>
<dbReference type="SUPFAM" id="SSF48239">
    <property type="entry name" value="Terpenoid cyclases/Protein prenyltransferases"/>
    <property type="match status" value="1"/>
</dbReference>
<dbReference type="Gene3D" id="2.60.120.1540">
    <property type="match status" value="1"/>
</dbReference>
<dbReference type="Pfam" id="PF00207">
    <property type="entry name" value="A2M"/>
    <property type="match status" value="1"/>
</dbReference>
<dbReference type="Gene3D" id="1.50.10.20">
    <property type="match status" value="1"/>
</dbReference>
<dbReference type="GO" id="GO:0004867">
    <property type="term" value="F:serine-type endopeptidase inhibitor activity"/>
    <property type="evidence" value="ECO:0007669"/>
    <property type="project" value="UniProtKB-KW"/>
</dbReference>
<sequence>MTGSWKTLLVVLATAIFALAPAVGAVQPLVLAPAKITVGATVGLLVNGAATAGGLKADLMDSADKVIASVTAPSGSGDAQTVQLAVPSSAPPGSARIKIYKTSAPATAFATHAVTLIKAENMDVSALIIETDKPVYKPGQTVQVRVLSLTSKGLKPRSAKVTLTVKDPSDFIVFRRELDADVSGVVTARMPTSVEPPLGRYTVEGIATDGDGDGTVSGYESFTLDRYVLPSFHVEINPDSTAVFRGQAKIEGEVKAKYTYGEDMSGTYDVTVWQREGANIGFGDAIMAMPEPDGRERPSGTEYRLIAEKKSQPIVDGSARFSLDVSAANINFGWGWGSNAPELVVEATVRDAATGRAQNGSIALAPKYNAYDLNLISSSGMSNAIKPGLPIELTLEASTHDGKPLESTFPMKVTTYKMDWSDKSTVIYQVTTKQASIGKRAVGKFTVIVPAQDSRCCWEDDLTSYRSESCCITSVEVSNDAMATSSKSMAASAVSFETVSSTDNLVPTVTWSGQVASTTSFGDYVTTSGVPSDPVSVGQSVKFRIASTFTPSSSKFTWAVLSESKGVVATGLAAQNTDVLFQVTESMKPRSVLLVYSPWDGSDTDDTNVVACARSFEVSPASAHAFPQNLTVSLSSAEVRPGAKVTLETRATAVGSKVYVLAYDTAVAIQAGGTSSALTKDRVIAATSPTKSAAAGGSSCYPPADIDSNTIAMVTKMKTSKCATTGGGMMPRGGDVMFAMDEAMAMDAPAVMPGGSSKAGNKGDGLTAVTRVRSFFPETWVWVDVDTDAGTGLATLPDLVAPDSMTTWQFAAFSTHPTDGLAVADESAASSRLKVFKPFFVSPNLPYSAIRGEDLVVRVGVFNYLERALDVTVEIASSPDFDVVSSGGPNSVVSVAAKATGTAAFTIRPKKLGDVDVQISGRTSADVGHADAVKRSVRIEPEGFPREATANAVVNRPSGGAVESVTLSSLLPSAGVVQGSVRSTFAVVGDLMGPSVNGLDRLVQVPYGCGEQNMITMAPNVAVISYLNAARRLTSELKQRAEDNIAMGYQRELQYRHSNGAFSAFGEGSGSDGSLWLTAFVVRVFSQAAEVGNLATDPSVLSSAAEFIASKQNSDGSFKDPSPPVHSEMSGGAGEGPGLAAYCLLAMVEAGRSAGNVDQTISFLEGSIDSGFGGSSYVGAISAHALTRACAKIGKGCDLAARARANLLEMATADTDGTKHWGSSGAVVSSPVADARVIPYGAETSTEVEATAYAVLALVGAGDTSGAYPGARWLLMRRNARGGFQSTQDTVVALEALGAYAAATFSDVASLLVTPAAVGNFSLGTITIDESSFDLMQRFDAHGATEVLATVEGSGVALMQLEVTYNLEFDPNPPEFELVVRAKATAVTEAAARRRRRGRSLLGNLFGSNDEGGGGGDETETVSADDARAIEVNACVKRINPGVPLGMVLLDVGLFTGFAPDEDSLADIRVEGKGYVNRVDADDRKLVFYLENTDSSEACVIFQATKMHDVKNLQAATSTVQAYYHPERKGTAVTDSGDIEDISTSPRRRGLFRIDGRCPLEVVTSDGEVREKARVGFFTSLLASILFWGLG</sequence>
<dbReference type="SMART" id="SM01360">
    <property type="entry name" value="A2M"/>
    <property type="match status" value="1"/>
</dbReference>
<dbReference type="PANTHER" id="PTHR11412:SF136">
    <property type="entry name" value="CD109 ANTIGEN"/>
    <property type="match status" value="1"/>
</dbReference>
<dbReference type="Gene3D" id="2.60.40.690">
    <property type="entry name" value="Alpha-macroglobulin, receptor-binding domain"/>
    <property type="match status" value="1"/>
</dbReference>
<dbReference type="Pfam" id="PF07703">
    <property type="entry name" value="A2M_BRD"/>
    <property type="match status" value="1"/>
</dbReference>
<reference evidence="12" key="1">
    <citation type="submission" date="2021-01" db="EMBL/GenBank/DDBJ databases">
        <authorList>
            <person name="Corre E."/>
            <person name="Pelletier E."/>
            <person name="Niang G."/>
            <person name="Scheremetjew M."/>
            <person name="Finn R."/>
            <person name="Kale V."/>
            <person name="Holt S."/>
            <person name="Cochrane G."/>
            <person name="Meng A."/>
            <person name="Brown T."/>
            <person name="Cohen L."/>
        </authorList>
    </citation>
    <scope>NUCLEOTIDE SEQUENCE</scope>
    <source>
        <strain evidence="12">CCMP1723</strain>
    </source>
</reference>
<dbReference type="InterPro" id="IPR047565">
    <property type="entry name" value="Alpha-macroglob_thiol-ester_cl"/>
</dbReference>
<keyword evidence="3 8" id="KW-0732">Signal</keyword>
<dbReference type="SMART" id="SM01359">
    <property type="entry name" value="A2M_N_2"/>
    <property type="match status" value="1"/>
</dbReference>
<evidence type="ECO:0000256" key="1">
    <source>
        <dbReference type="ARBA" id="ARBA00010952"/>
    </source>
</evidence>
<evidence type="ECO:0000259" key="9">
    <source>
        <dbReference type="SMART" id="SM01359"/>
    </source>
</evidence>
<evidence type="ECO:0000313" key="12">
    <source>
        <dbReference type="EMBL" id="CAD8519321.1"/>
    </source>
</evidence>
<dbReference type="Pfam" id="PF07678">
    <property type="entry name" value="TED_complement"/>
    <property type="match status" value="1"/>
</dbReference>
<dbReference type="Pfam" id="PF17791">
    <property type="entry name" value="MG3"/>
    <property type="match status" value="1"/>
</dbReference>
<feature type="region of interest" description="Disordered" evidence="7">
    <location>
        <begin position="1112"/>
        <end position="1131"/>
    </location>
</feature>
<gene>
    <name evidence="12" type="ORF">MCOM1403_LOCUS6747</name>
</gene>
<evidence type="ECO:0000256" key="8">
    <source>
        <dbReference type="SAM" id="SignalP"/>
    </source>
</evidence>
<dbReference type="InterPro" id="IPR008930">
    <property type="entry name" value="Terpenoid_cyclase/PrenylTrfase"/>
</dbReference>
<name>A0A7S0IEK1_MICPS</name>
<evidence type="ECO:0000256" key="2">
    <source>
        <dbReference type="ARBA" id="ARBA00022690"/>
    </source>
</evidence>
<dbReference type="InterPro" id="IPR001599">
    <property type="entry name" value="Macroglobln_a2"/>
</dbReference>
<dbReference type="InterPro" id="IPR019742">
    <property type="entry name" value="MacrogloblnA2_CS"/>
</dbReference>
<dbReference type="EMBL" id="HBEQ01008426">
    <property type="protein sequence ID" value="CAD8519321.1"/>
    <property type="molecule type" value="Transcribed_RNA"/>
</dbReference>
<dbReference type="GO" id="GO:0005615">
    <property type="term" value="C:extracellular space"/>
    <property type="evidence" value="ECO:0007669"/>
    <property type="project" value="InterPro"/>
</dbReference>
<dbReference type="InterPro" id="IPR009048">
    <property type="entry name" value="A-macroglobulin_rcpt-bd"/>
</dbReference>
<dbReference type="InterPro" id="IPR013783">
    <property type="entry name" value="Ig-like_fold"/>
</dbReference>
<evidence type="ECO:0000256" key="4">
    <source>
        <dbReference type="ARBA" id="ARBA00022900"/>
    </source>
</evidence>
<evidence type="ECO:0000256" key="6">
    <source>
        <dbReference type="ARBA" id="ARBA00023157"/>
    </source>
</evidence>
<dbReference type="Gene3D" id="2.60.40.1940">
    <property type="match status" value="1"/>
</dbReference>